<dbReference type="EMBL" id="CAJPEV010000911">
    <property type="protein sequence ID" value="CAG0889476.1"/>
    <property type="molecule type" value="Genomic_DNA"/>
</dbReference>
<accession>A0A7R8XG81</accession>
<keyword evidence="3" id="KW-1185">Reference proteome</keyword>
<evidence type="ECO:0000313" key="3">
    <source>
        <dbReference type="Proteomes" id="UP000677054"/>
    </source>
</evidence>
<dbReference type="AlphaFoldDB" id="A0A7R8XG81"/>
<protein>
    <submittedName>
        <fullName evidence="2">Uncharacterized protein</fullName>
    </submittedName>
</protein>
<evidence type="ECO:0000256" key="1">
    <source>
        <dbReference type="SAM" id="MobiDB-lite"/>
    </source>
</evidence>
<name>A0A7R8XG81_9CRUS</name>
<proteinExistence type="predicted"/>
<feature type="region of interest" description="Disordered" evidence="1">
    <location>
        <begin position="1"/>
        <end position="115"/>
    </location>
</feature>
<organism evidence="2">
    <name type="scientific">Darwinula stevensoni</name>
    <dbReference type="NCBI Taxonomy" id="69355"/>
    <lineage>
        <taxon>Eukaryota</taxon>
        <taxon>Metazoa</taxon>
        <taxon>Ecdysozoa</taxon>
        <taxon>Arthropoda</taxon>
        <taxon>Crustacea</taxon>
        <taxon>Oligostraca</taxon>
        <taxon>Ostracoda</taxon>
        <taxon>Podocopa</taxon>
        <taxon>Podocopida</taxon>
        <taxon>Darwinulocopina</taxon>
        <taxon>Darwinuloidea</taxon>
        <taxon>Darwinulidae</taxon>
        <taxon>Darwinula</taxon>
    </lineage>
</organism>
<gene>
    <name evidence="2" type="ORF">DSTB1V02_LOCUS5515</name>
</gene>
<reference evidence="2" key="1">
    <citation type="submission" date="2020-11" db="EMBL/GenBank/DDBJ databases">
        <authorList>
            <person name="Tran Van P."/>
        </authorList>
    </citation>
    <scope>NUCLEOTIDE SEQUENCE</scope>
</reference>
<sequence length="115" mass="12739">MALRQEESPSEPGSEAARRSPAAQHDRVISVESASHNLRRDRRMLFTDRPPASRPDPDLPPSYEDTQTQPLSSHAEFVLNAESPSESRPQTAGRPQGADGRDQIFAVESISHQPR</sequence>
<dbReference type="Proteomes" id="UP000677054">
    <property type="component" value="Unassembled WGS sequence"/>
</dbReference>
<dbReference type="EMBL" id="LR900428">
    <property type="protein sequence ID" value="CAD7245647.1"/>
    <property type="molecule type" value="Genomic_DNA"/>
</dbReference>
<evidence type="ECO:0000313" key="2">
    <source>
        <dbReference type="EMBL" id="CAD7245647.1"/>
    </source>
</evidence>